<organism evidence="1">
    <name type="scientific">marine sediment metagenome</name>
    <dbReference type="NCBI Taxonomy" id="412755"/>
    <lineage>
        <taxon>unclassified sequences</taxon>
        <taxon>metagenomes</taxon>
        <taxon>ecological metagenomes</taxon>
    </lineage>
</organism>
<reference evidence="1" key="1">
    <citation type="journal article" date="2014" name="Front. Microbiol.">
        <title>High frequency of phylogenetically diverse reductive dehalogenase-homologous genes in deep subseafloor sedimentary metagenomes.</title>
        <authorList>
            <person name="Kawai M."/>
            <person name="Futagami T."/>
            <person name="Toyoda A."/>
            <person name="Takaki Y."/>
            <person name="Nishi S."/>
            <person name="Hori S."/>
            <person name="Arai W."/>
            <person name="Tsubouchi T."/>
            <person name="Morono Y."/>
            <person name="Uchiyama I."/>
            <person name="Ito T."/>
            <person name="Fujiyama A."/>
            <person name="Inagaki F."/>
            <person name="Takami H."/>
        </authorList>
    </citation>
    <scope>NUCLEOTIDE SEQUENCE</scope>
    <source>
        <strain evidence="1">Expedition CK06-06</strain>
    </source>
</reference>
<evidence type="ECO:0000313" key="1">
    <source>
        <dbReference type="EMBL" id="GAG36461.1"/>
    </source>
</evidence>
<dbReference type="EMBL" id="BARS01047109">
    <property type="protein sequence ID" value="GAG36461.1"/>
    <property type="molecule type" value="Genomic_DNA"/>
</dbReference>
<name>X0YI43_9ZZZZ</name>
<gene>
    <name evidence="1" type="ORF">S01H1_70809</name>
</gene>
<dbReference type="AlphaFoldDB" id="X0YI43"/>
<protein>
    <submittedName>
        <fullName evidence="1">Uncharacterized protein</fullName>
    </submittedName>
</protein>
<feature type="non-terminal residue" evidence="1">
    <location>
        <position position="142"/>
    </location>
</feature>
<proteinExistence type="predicted"/>
<comment type="caution">
    <text evidence="1">The sequence shown here is derived from an EMBL/GenBank/DDBJ whole genome shotgun (WGS) entry which is preliminary data.</text>
</comment>
<sequence>MRQRAAVACVLLLVVSLTAFAAEPWAKTVPFESFKTFGRVVIPNGEKPVTRTLDFPAVEKKADSVLMLRFRARIQRPRIQGPRFGGWNYYLGINLNDKQLDGDTVNGTPRVVNRNPQMDVVIKQQPRSWPLWGRNPGCGTSL</sequence>
<accession>X0YI43</accession>